<reference evidence="2 3" key="1">
    <citation type="submission" date="2024-09" db="EMBL/GenBank/DDBJ databases">
        <authorList>
            <person name="Sun Q."/>
            <person name="Mori K."/>
        </authorList>
    </citation>
    <scope>NUCLEOTIDE SEQUENCE [LARGE SCALE GENOMIC DNA]</scope>
    <source>
        <strain evidence="2 3">JCM 4362</strain>
    </source>
</reference>
<feature type="transmembrane region" description="Helical" evidence="1">
    <location>
        <begin position="78"/>
        <end position="98"/>
    </location>
</feature>
<sequence length="238" mass="24264">MTTAPGDAAPPPRRTDARLNRDRPVAAAREVFAASGGSDLEVIRNFPFLVTGAVCGVLAAVAGWSGPLALVGGYAVPGWQSGAVLLAVSLILLGVHYVRGVRRYAASGAESMPSRRSLRLLLALALLTAAAALGCGQGALSDIVNGAEYRVLAPTGPGGCTAVVREQSFLESGRGEVYAVGDPGLARTPSGTWEVDAGHRPVAAGSYELSWGDGGSLTVRDSGTRPAPALDVEFLACP</sequence>
<keyword evidence="1" id="KW-0472">Membrane</keyword>
<protein>
    <submittedName>
        <fullName evidence="2">Uncharacterized protein</fullName>
    </submittedName>
</protein>
<dbReference type="EMBL" id="JBHMCR010000001">
    <property type="protein sequence ID" value="MFB9518607.1"/>
    <property type="molecule type" value="Genomic_DNA"/>
</dbReference>
<accession>A0ABV5P5X7</accession>
<gene>
    <name evidence="2" type="ORF">ACFFTU_01395</name>
</gene>
<comment type="caution">
    <text evidence="2">The sequence shown here is derived from an EMBL/GenBank/DDBJ whole genome shotgun (WGS) entry which is preliminary data.</text>
</comment>
<dbReference type="RefSeq" id="WP_345219339.1">
    <property type="nucleotide sequence ID" value="NZ_BAAAXE010000002.1"/>
</dbReference>
<dbReference type="Proteomes" id="UP001589718">
    <property type="component" value="Unassembled WGS sequence"/>
</dbReference>
<organism evidence="2 3">
    <name type="scientific">Streptomyces cremeus</name>
    <dbReference type="NCBI Taxonomy" id="66881"/>
    <lineage>
        <taxon>Bacteria</taxon>
        <taxon>Bacillati</taxon>
        <taxon>Actinomycetota</taxon>
        <taxon>Actinomycetes</taxon>
        <taxon>Kitasatosporales</taxon>
        <taxon>Streptomycetaceae</taxon>
        <taxon>Streptomyces</taxon>
    </lineage>
</organism>
<feature type="transmembrane region" description="Helical" evidence="1">
    <location>
        <begin position="46"/>
        <end position="66"/>
    </location>
</feature>
<evidence type="ECO:0000313" key="2">
    <source>
        <dbReference type="EMBL" id="MFB9518607.1"/>
    </source>
</evidence>
<evidence type="ECO:0000313" key="3">
    <source>
        <dbReference type="Proteomes" id="UP001589718"/>
    </source>
</evidence>
<proteinExistence type="predicted"/>
<keyword evidence="1" id="KW-1133">Transmembrane helix</keyword>
<keyword evidence="3" id="KW-1185">Reference proteome</keyword>
<keyword evidence="1" id="KW-0812">Transmembrane</keyword>
<name>A0ABV5P5X7_STRCM</name>
<evidence type="ECO:0000256" key="1">
    <source>
        <dbReference type="SAM" id="Phobius"/>
    </source>
</evidence>
<feature type="transmembrane region" description="Helical" evidence="1">
    <location>
        <begin position="118"/>
        <end position="140"/>
    </location>
</feature>